<dbReference type="AlphaFoldDB" id="A0A0B8P143"/>
<dbReference type="Proteomes" id="UP000031670">
    <property type="component" value="Unassembled WGS sequence"/>
</dbReference>
<keyword evidence="1" id="KW-0732">Signal</keyword>
<evidence type="ECO:0000313" key="4">
    <source>
        <dbReference type="EMBL" id="GAM60500.1"/>
    </source>
</evidence>
<dbReference type="GO" id="GO:0042597">
    <property type="term" value="C:periplasmic space"/>
    <property type="evidence" value="ECO:0007669"/>
    <property type="project" value="InterPro"/>
</dbReference>
<organism evidence="4 5">
    <name type="scientific">Vibrio ishigakensis</name>
    <dbReference type="NCBI Taxonomy" id="1481914"/>
    <lineage>
        <taxon>Bacteria</taxon>
        <taxon>Pseudomonadati</taxon>
        <taxon>Pseudomonadota</taxon>
        <taxon>Gammaproteobacteria</taxon>
        <taxon>Vibrionales</taxon>
        <taxon>Vibrionaceae</taxon>
        <taxon>Vibrio</taxon>
    </lineage>
</organism>
<evidence type="ECO:0000256" key="2">
    <source>
        <dbReference type="ARBA" id="ARBA00023239"/>
    </source>
</evidence>
<proteinExistence type="predicted"/>
<dbReference type="EMBL" id="BBSA01000001">
    <property type="protein sequence ID" value="GAM60500.1"/>
    <property type="molecule type" value="Genomic_DNA"/>
</dbReference>
<dbReference type="SUPFAM" id="SSF48230">
    <property type="entry name" value="Chondroitin AC/alginate lyase"/>
    <property type="match status" value="1"/>
</dbReference>
<evidence type="ECO:0000259" key="3">
    <source>
        <dbReference type="Pfam" id="PF05426"/>
    </source>
</evidence>
<feature type="domain" description="Alginate lyase" evidence="3">
    <location>
        <begin position="70"/>
        <end position="199"/>
    </location>
</feature>
<accession>A0A0B8P143</accession>
<name>A0A0B8P143_9VIBR</name>
<comment type="caution">
    <text evidence="4">The sequence shown here is derived from an EMBL/GenBank/DDBJ whole genome shotgun (WGS) entry which is preliminary data.</text>
</comment>
<dbReference type="Pfam" id="PF05426">
    <property type="entry name" value="Alginate_lyase"/>
    <property type="match status" value="1"/>
</dbReference>
<sequence length="210" mass="23934">MTPQPILLSQEEIEQLRKEVGRPTLMGKSIAKHIAEVDAYMALGLDVPGHGEAGGYEHNRHKQNYTYMNIAGRLFLITQEEKYATFVKDLLNWYADKYLTLDYQVQKNTNPTGRLFHQILNEHGWLLFTSIAYSCVASTMTQEERDRIVERVFIPMIEMSTEKYAYRFDHIHNHGVWAVAAVGACAVAIGKPEYLEMAVYGKDREATSGS</sequence>
<dbReference type="InterPro" id="IPR008397">
    <property type="entry name" value="Alginate_lyase_dom"/>
</dbReference>
<evidence type="ECO:0000313" key="5">
    <source>
        <dbReference type="Proteomes" id="UP000031670"/>
    </source>
</evidence>
<keyword evidence="2 4" id="KW-0456">Lyase</keyword>
<evidence type="ECO:0000256" key="1">
    <source>
        <dbReference type="ARBA" id="ARBA00022729"/>
    </source>
</evidence>
<dbReference type="Gene3D" id="1.50.10.100">
    <property type="entry name" value="Chondroitin AC/alginate lyase"/>
    <property type="match status" value="1"/>
</dbReference>
<reference evidence="4 5" key="2">
    <citation type="submission" date="2015-01" db="EMBL/GenBank/DDBJ databases">
        <authorList>
            <consortium name="NBRP consortium"/>
            <person name="Sawabe T."/>
            <person name="Meirelles P."/>
            <person name="Feng G."/>
            <person name="Sayaka M."/>
            <person name="Hattori M."/>
            <person name="Ohkuma M."/>
        </authorList>
    </citation>
    <scope>NUCLEOTIDE SEQUENCE [LARGE SCALE GENOMIC DNA]</scope>
    <source>
        <strain evidence="4 5">JCM19232</strain>
    </source>
</reference>
<reference evidence="4 5" key="1">
    <citation type="submission" date="2015-01" db="EMBL/GenBank/DDBJ databases">
        <title>Vibrio sp. C5 JCM 19232 whole genome shotgun sequence.</title>
        <authorList>
            <person name="Sawabe T."/>
            <person name="Meirelles P."/>
            <person name="Feng G."/>
            <person name="Sayaka M."/>
            <person name="Hattori M."/>
            <person name="Ohkuma M."/>
        </authorList>
    </citation>
    <scope>NUCLEOTIDE SEQUENCE [LARGE SCALE GENOMIC DNA]</scope>
    <source>
        <strain evidence="4 5">JCM19232</strain>
    </source>
</reference>
<dbReference type="InterPro" id="IPR008929">
    <property type="entry name" value="Chondroitin_lyas"/>
</dbReference>
<dbReference type="GO" id="GO:0016829">
    <property type="term" value="F:lyase activity"/>
    <property type="evidence" value="ECO:0007669"/>
    <property type="project" value="UniProtKB-KW"/>
</dbReference>
<gene>
    <name evidence="4" type="ORF">JCM19232_833</name>
</gene>
<protein>
    <submittedName>
        <fullName evidence="4">Poly(Beta-D-mannuronate) lyase</fullName>
    </submittedName>
</protein>